<keyword evidence="4" id="KW-1185">Reference proteome</keyword>
<gene>
    <name evidence="3" type="primary">20350523</name>
    <name evidence="2" type="ORF">GGTG_10065</name>
</gene>
<reference evidence="4" key="1">
    <citation type="submission" date="2010-07" db="EMBL/GenBank/DDBJ databases">
        <title>The genome sequence of Gaeumannomyces graminis var. tritici strain R3-111a-1.</title>
        <authorList>
            <consortium name="The Broad Institute Genome Sequencing Platform"/>
            <person name="Ma L.-J."/>
            <person name="Dead R."/>
            <person name="Young S."/>
            <person name="Zeng Q."/>
            <person name="Koehrsen M."/>
            <person name="Alvarado L."/>
            <person name="Berlin A."/>
            <person name="Chapman S.B."/>
            <person name="Chen Z."/>
            <person name="Freedman E."/>
            <person name="Gellesch M."/>
            <person name="Goldberg J."/>
            <person name="Griggs A."/>
            <person name="Gujja S."/>
            <person name="Heilman E.R."/>
            <person name="Heiman D."/>
            <person name="Hepburn T."/>
            <person name="Howarth C."/>
            <person name="Jen D."/>
            <person name="Larson L."/>
            <person name="Mehta T."/>
            <person name="Neiman D."/>
            <person name="Pearson M."/>
            <person name="Roberts A."/>
            <person name="Saif S."/>
            <person name="Shea T."/>
            <person name="Shenoy N."/>
            <person name="Sisk P."/>
            <person name="Stolte C."/>
            <person name="Sykes S."/>
            <person name="Walk T."/>
            <person name="White J."/>
            <person name="Yandava C."/>
            <person name="Haas B."/>
            <person name="Nusbaum C."/>
            <person name="Birren B."/>
        </authorList>
    </citation>
    <scope>NUCLEOTIDE SEQUENCE [LARGE SCALE GENOMIC DNA]</scope>
    <source>
        <strain evidence="4">R3-111a-1</strain>
    </source>
</reference>
<feature type="signal peptide" evidence="1">
    <location>
        <begin position="1"/>
        <end position="19"/>
    </location>
</feature>
<evidence type="ECO:0000313" key="3">
    <source>
        <dbReference type="EnsemblFungi" id="EJT73217"/>
    </source>
</evidence>
<feature type="chain" id="PRO_5015095080" evidence="1">
    <location>
        <begin position="20"/>
        <end position="75"/>
    </location>
</feature>
<sequence length="75" mass="8081">MEMDTFIAWPLIILTQVRTVQVHSNAGMGTGWDRSGIKVQMEFVPAQPSAQVCLLVAASCFRVAGVSVLTLAPSF</sequence>
<evidence type="ECO:0000313" key="4">
    <source>
        <dbReference type="Proteomes" id="UP000006039"/>
    </source>
</evidence>
<dbReference type="EnsemblFungi" id="EJT73217">
    <property type="protein sequence ID" value="EJT73217"/>
    <property type="gene ID" value="GGTG_10065"/>
</dbReference>
<dbReference type="AlphaFoldDB" id="J3P981"/>
<keyword evidence="1" id="KW-0732">Signal</keyword>
<evidence type="ECO:0000313" key="2">
    <source>
        <dbReference type="EMBL" id="EJT73217.1"/>
    </source>
</evidence>
<protein>
    <submittedName>
        <fullName evidence="2 3">Uncharacterized protein</fullName>
    </submittedName>
</protein>
<reference evidence="3" key="5">
    <citation type="submission" date="2018-04" db="UniProtKB">
        <authorList>
            <consortium name="EnsemblFungi"/>
        </authorList>
    </citation>
    <scope>IDENTIFICATION</scope>
    <source>
        <strain evidence="3">R3-111a-1</strain>
    </source>
</reference>
<name>J3P981_GAET3</name>
<dbReference type="GeneID" id="20350523"/>
<dbReference type="RefSeq" id="XP_009226191.1">
    <property type="nucleotide sequence ID" value="XM_009227927.1"/>
</dbReference>
<dbReference type="Proteomes" id="UP000006039">
    <property type="component" value="Unassembled WGS sequence"/>
</dbReference>
<evidence type="ECO:0000256" key="1">
    <source>
        <dbReference type="SAM" id="SignalP"/>
    </source>
</evidence>
<organism evidence="2">
    <name type="scientific">Gaeumannomyces tritici (strain R3-111a-1)</name>
    <name type="common">Wheat and barley take-all root rot fungus</name>
    <name type="synonym">Gaeumannomyces graminis var. tritici</name>
    <dbReference type="NCBI Taxonomy" id="644352"/>
    <lineage>
        <taxon>Eukaryota</taxon>
        <taxon>Fungi</taxon>
        <taxon>Dikarya</taxon>
        <taxon>Ascomycota</taxon>
        <taxon>Pezizomycotina</taxon>
        <taxon>Sordariomycetes</taxon>
        <taxon>Sordariomycetidae</taxon>
        <taxon>Magnaporthales</taxon>
        <taxon>Magnaporthaceae</taxon>
        <taxon>Gaeumannomyces</taxon>
    </lineage>
</organism>
<reference evidence="2" key="3">
    <citation type="submission" date="2010-09" db="EMBL/GenBank/DDBJ databases">
        <title>Annotation of Gaeumannomyces graminis var. tritici R3-111a-1.</title>
        <authorList>
            <consortium name="The Broad Institute Genome Sequencing Platform"/>
            <person name="Ma L.-J."/>
            <person name="Dead R."/>
            <person name="Young S.K."/>
            <person name="Zeng Q."/>
            <person name="Gargeya S."/>
            <person name="Fitzgerald M."/>
            <person name="Haas B."/>
            <person name="Abouelleil A."/>
            <person name="Alvarado L."/>
            <person name="Arachchi H.M."/>
            <person name="Berlin A."/>
            <person name="Brown A."/>
            <person name="Chapman S.B."/>
            <person name="Chen Z."/>
            <person name="Dunbar C."/>
            <person name="Freedman E."/>
            <person name="Gearin G."/>
            <person name="Gellesch M."/>
            <person name="Goldberg J."/>
            <person name="Griggs A."/>
            <person name="Gujja S."/>
            <person name="Heiman D."/>
            <person name="Howarth C."/>
            <person name="Larson L."/>
            <person name="Lui A."/>
            <person name="MacDonald P.J.P."/>
            <person name="Mehta T."/>
            <person name="Montmayeur A."/>
            <person name="Murphy C."/>
            <person name="Neiman D."/>
            <person name="Pearson M."/>
            <person name="Priest M."/>
            <person name="Roberts A."/>
            <person name="Saif S."/>
            <person name="Shea T."/>
            <person name="Shenoy N."/>
            <person name="Sisk P."/>
            <person name="Stolte C."/>
            <person name="Sykes S."/>
            <person name="Yandava C."/>
            <person name="Wortman J."/>
            <person name="Nusbaum C."/>
            <person name="Birren B."/>
        </authorList>
    </citation>
    <scope>NUCLEOTIDE SEQUENCE</scope>
    <source>
        <strain evidence="2">R3-111a-1</strain>
    </source>
</reference>
<dbReference type="EMBL" id="GL385399">
    <property type="protein sequence ID" value="EJT73217.1"/>
    <property type="molecule type" value="Genomic_DNA"/>
</dbReference>
<dbReference type="HOGENOM" id="CLU_2671212_0_0_1"/>
<reference evidence="3" key="4">
    <citation type="journal article" date="2015" name="G3 (Bethesda)">
        <title>Genome sequences of three phytopathogenic species of the Magnaporthaceae family of fungi.</title>
        <authorList>
            <person name="Okagaki L.H."/>
            <person name="Nunes C.C."/>
            <person name="Sailsbery J."/>
            <person name="Clay B."/>
            <person name="Brown D."/>
            <person name="John T."/>
            <person name="Oh Y."/>
            <person name="Young N."/>
            <person name="Fitzgerald M."/>
            <person name="Haas B.J."/>
            <person name="Zeng Q."/>
            <person name="Young S."/>
            <person name="Adiconis X."/>
            <person name="Fan L."/>
            <person name="Levin J.Z."/>
            <person name="Mitchell T.K."/>
            <person name="Okubara P.A."/>
            <person name="Farman M.L."/>
            <person name="Kohn L.M."/>
            <person name="Birren B."/>
            <person name="Ma L.-J."/>
            <person name="Dean R.A."/>
        </authorList>
    </citation>
    <scope>NUCLEOTIDE SEQUENCE</scope>
    <source>
        <strain evidence="3">R3-111a-1</strain>
    </source>
</reference>
<dbReference type="VEuPathDB" id="FungiDB:GGTG_10065"/>
<reference evidence="2" key="2">
    <citation type="submission" date="2010-07" db="EMBL/GenBank/DDBJ databases">
        <authorList>
            <consortium name="The Broad Institute Genome Sequencing Platform"/>
            <consortium name="Broad Institute Genome Sequencing Center for Infectious Disease"/>
            <person name="Ma L.-J."/>
            <person name="Dead R."/>
            <person name="Young S."/>
            <person name="Zeng Q."/>
            <person name="Koehrsen M."/>
            <person name="Alvarado L."/>
            <person name="Berlin A."/>
            <person name="Chapman S.B."/>
            <person name="Chen Z."/>
            <person name="Freedman E."/>
            <person name="Gellesch M."/>
            <person name="Goldberg J."/>
            <person name="Griggs A."/>
            <person name="Gujja S."/>
            <person name="Heilman E.R."/>
            <person name="Heiman D."/>
            <person name="Hepburn T."/>
            <person name="Howarth C."/>
            <person name="Jen D."/>
            <person name="Larson L."/>
            <person name="Mehta T."/>
            <person name="Neiman D."/>
            <person name="Pearson M."/>
            <person name="Roberts A."/>
            <person name="Saif S."/>
            <person name="Shea T."/>
            <person name="Shenoy N."/>
            <person name="Sisk P."/>
            <person name="Stolte C."/>
            <person name="Sykes S."/>
            <person name="Walk T."/>
            <person name="White J."/>
            <person name="Yandava C."/>
            <person name="Haas B."/>
            <person name="Nusbaum C."/>
            <person name="Birren B."/>
        </authorList>
    </citation>
    <scope>NUCLEOTIDE SEQUENCE</scope>
    <source>
        <strain evidence="2">R3-111a-1</strain>
    </source>
</reference>
<proteinExistence type="predicted"/>
<accession>J3P981</accession>